<dbReference type="HOGENOM" id="CLU_2982689_0_0_1"/>
<evidence type="ECO:0000313" key="2">
    <source>
        <dbReference type="Proteomes" id="UP000004995"/>
    </source>
</evidence>
<proteinExistence type="predicted"/>
<protein>
    <submittedName>
        <fullName evidence="1">Uncharacterized protein</fullName>
    </submittedName>
</protein>
<dbReference type="AlphaFoldDB" id="K3XP63"/>
<keyword evidence="2" id="KW-1185">Reference proteome</keyword>
<sequence>MGLERGKKRQTARGVMMLYFKLRAVNYRHHMHSSLRHYAHLLRQLGIQRCRKIGHYLT</sequence>
<dbReference type="InParanoid" id="K3XP63"/>
<accession>K3XP63</accession>
<name>K3XP63_SETIT</name>
<evidence type="ECO:0000313" key="1">
    <source>
        <dbReference type="EnsemblPlants" id="KQL05715"/>
    </source>
</evidence>
<reference evidence="1" key="2">
    <citation type="submission" date="2018-08" db="UniProtKB">
        <authorList>
            <consortium name="EnsemblPlants"/>
        </authorList>
    </citation>
    <scope>IDENTIFICATION</scope>
    <source>
        <strain evidence="1">Yugu1</strain>
    </source>
</reference>
<reference evidence="2" key="1">
    <citation type="journal article" date="2012" name="Nat. Biotechnol.">
        <title>Reference genome sequence of the model plant Setaria.</title>
        <authorList>
            <person name="Bennetzen J.L."/>
            <person name="Schmutz J."/>
            <person name="Wang H."/>
            <person name="Percifield R."/>
            <person name="Hawkins J."/>
            <person name="Pontaroli A.C."/>
            <person name="Estep M."/>
            <person name="Feng L."/>
            <person name="Vaughn J.N."/>
            <person name="Grimwood J."/>
            <person name="Jenkins J."/>
            <person name="Barry K."/>
            <person name="Lindquist E."/>
            <person name="Hellsten U."/>
            <person name="Deshpande S."/>
            <person name="Wang X."/>
            <person name="Wu X."/>
            <person name="Mitros T."/>
            <person name="Triplett J."/>
            <person name="Yang X."/>
            <person name="Ye C.Y."/>
            <person name="Mauro-Herrera M."/>
            <person name="Wang L."/>
            <person name="Li P."/>
            <person name="Sharma M."/>
            <person name="Sharma R."/>
            <person name="Ronald P.C."/>
            <person name="Panaud O."/>
            <person name="Kellogg E.A."/>
            <person name="Brutnell T.P."/>
            <person name="Doust A.N."/>
            <person name="Tuskan G.A."/>
            <person name="Rokhsar D."/>
            <person name="Devos K.M."/>
        </authorList>
    </citation>
    <scope>NUCLEOTIDE SEQUENCE [LARGE SCALE GENOMIC DNA]</scope>
    <source>
        <strain evidence="2">cv. Yugu1</strain>
    </source>
</reference>
<dbReference type="Gramene" id="KQL05715">
    <property type="protein sequence ID" value="KQL05715"/>
    <property type="gene ID" value="SETIT_003686mg"/>
</dbReference>
<dbReference type="EMBL" id="AGNK02003157">
    <property type="status" value="NOT_ANNOTATED_CDS"/>
    <property type="molecule type" value="Genomic_DNA"/>
</dbReference>
<dbReference type="Proteomes" id="UP000004995">
    <property type="component" value="Unassembled WGS sequence"/>
</dbReference>
<dbReference type="EnsemblPlants" id="KQL05715">
    <property type="protein sequence ID" value="KQL05715"/>
    <property type="gene ID" value="SETIT_003686mg"/>
</dbReference>
<organism evidence="1 2">
    <name type="scientific">Setaria italica</name>
    <name type="common">Foxtail millet</name>
    <name type="synonym">Panicum italicum</name>
    <dbReference type="NCBI Taxonomy" id="4555"/>
    <lineage>
        <taxon>Eukaryota</taxon>
        <taxon>Viridiplantae</taxon>
        <taxon>Streptophyta</taxon>
        <taxon>Embryophyta</taxon>
        <taxon>Tracheophyta</taxon>
        <taxon>Spermatophyta</taxon>
        <taxon>Magnoliopsida</taxon>
        <taxon>Liliopsida</taxon>
        <taxon>Poales</taxon>
        <taxon>Poaceae</taxon>
        <taxon>PACMAD clade</taxon>
        <taxon>Panicoideae</taxon>
        <taxon>Panicodae</taxon>
        <taxon>Paniceae</taxon>
        <taxon>Cenchrinae</taxon>
        <taxon>Setaria</taxon>
    </lineage>
</organism>